<keyword evidence="3 5" id="KW-0732">Signal</keyword>
<organism evidence="7 8">
    <name type="scientific">Parabacteroides gordonii MS-1 = DSM 23371</name>
    <dbReference type="NCBI Taxonomy" id="1203610"/>
    <lineage>
        <taxon>Bacteria</taxon>
        <taxon>Pseudomonadati</taxon>
        <taxon>Bacteroidota</taxon>
        <taxon>Bacteroidia</taxon>
        <taxon>Bacteroidales</taxon>
        <taxon>Tannerellaceae</taxon>
        <taxon>Parabacteroides</taxon>
    </lineage>
</organism>
<protein>
    <recommendedName>
        <fullName evidence="6">Major fimbrial subunit protein N-terminal domain-containing protein</fullName>
    </recommendedName>
</protein>
<evidence type="ECO:0000256" key="2">
    <source>
        <dbReference type="ARBA" id="ARBA00006011"/>
    </source>
</evidence>
<dbReference type="RefSeq" id="WP_028729859.1">
    <property type="nucleotide sequence ID" value="NZ_KE386764.1"/>
</dbReference>
<evidence type="ECO:0000256" key="3">
    <source>
        <dbReference type="ARBA" id="ARBA00022729"/>
    </source>
</evidence>
<evidence type="ECO:0000256" key="4">
    <source>
        <dbReference type="ARBA" id="ARBA00023263"/>
    </source>
</evidence>
<evidence type="ECO:0000256" key="1">
    <source>
        <dbReference type="ARBA" id="ARBA00004561"/>
    </source>
</evidence>
<proteinExistence type="inferred from homology"/>
<evidence type="ECO:0000313" key="7">
    <source>
        <dbReference type="EMBL" id="KKB55098.1"/>
    </source>
</evidence>
<feature type="domain" description="Major fimbrial subunit protein N-terminal" evidence="6">
    <location>
        <begin position="35"/>
        <end position="204"/>
    </location>
</feature>
<feature type="signal peptide" evidence="5">
    <location>
        <begin position="1"/>
        <end position="19"/>
    </location>
</feature>
<feature type="chain" id="PRO_5002489594" description="Major fimbrial subunit protein N-terminal domain-containing protein" evidence="5">
    <location>
        <begin position="20"/>
        <end position="467"/>
    </location>
</feature>
<dbReference type="HOGENOM" id="CLU_540439_0_0_10"/>
<dbReference type="PROSITE" id="PS51257">
    <property type="entry name" value="PROKAR_LIPOPROTEIN"/>
    <property type="match status" value="1"/>
</dbReference>
<dbReference type="Proteomes" id="UP000033035">
    <property type="component" value="Unassembled WGS sequence"/>
</dbReference>
<dbReference type="AlphaFoldDB" id="A0A0F5JBL7"/>
<evidence type="ECO:0000259" key="6">
    <source>
        <dbReference type="Pfam" id="PF06321"/>
    </source>
</evidence>
<keyword evidence="8" id="KW-1185">Reference proteome</keyword>
<dbReference type="Pfam" id="PF06321">
    <property type="entry name" value="P_gingi_FimA"/>
    <property type="match status" value="1"/>
</dbReference>
<evidence type="ECO:0000313" key="8">
    <source>
        <dbReference type="Proteomes" id="UP000033035"/>
    </source>
</evidence>
<dbReference type="GO" id="GO:0009289">
    <property type="term" value="C:pilus"/>
    <property type="evidence" value="ECO:0007669"/>
    <property type="project" value="UniProtKB-SubCell"/>
</dbReference>
<dbReference type="PATRIC" id="fig|1203610.3.peg.2621"/>
<gene>
    <name evidence="7" type="ORF">HMPREF1536_02552</name>
</gene>
<dbReference type="STRING" id="1203610.HMPREF1536_02552"/>
<comment type="similarity">
    <text evidence="2">Belongs to the bacteroidetes fimbrillin superfamily. FimA/Mfa1 family.</text>
</comment>
<name>A0A0F5JBL7_9BACT</name>
<comment type="caution">
    <text evidence="7">The sequence shown here is derived from an EMBL/GenBank/DDBJ whole genome shotgun (WGS) entry which is preliminary data.</text>
</comment>
<comment type="subcellular location">
    <subcellularLocation>
        <location evidence="1">Fimbrium</location>
    </subcellularLocation>
</comment>
<sequence>MKFKHLLLASLGVCAFASCSDNNAPKEIEYKDFDAQLSISAVPMNEVTKASEVNPGEDETGTVNEQYVHTLTAYVFNSVDDSYAGMGTATAKDNTSSVDRVENILIKVKAEKAGDISTSSKFKVVLLANVKLESTPVKLSDLAFFTGIENYSFEGVKAGNTYLPMGSKVFEISNLAAGVDYNNWVKGSSIEYTKKESGKKLVPSDGSVANAPEGNKYEISEDDRIALTRYVARVQLETLSADFTNGNEKAEFKLTKVHLANVSNASKYLGDNFQYVIGGDETVGSYDQKNAFMRGGFDFDRVDYYLAAGGKLSSLTKDYSKQNIVLKNKNTIKFNDATIAENKKADLPEDAPEMAQLYAFELDGFKIGKDTEAKAEVETADIYTSLVLEGEWTNAGVQGSKRYFRIPIKHETNIYGVKRNYIYKVNATLTGEGTDNPDKSMLNTFVSFSISVQDWHVKKQIEDDVNS</sequence>
<keyword evidence="4" id="KW-0281">Fimbrium</keyword>
<dbReference type="Gene3D" id="2.60.40.3690">
    <property type="match status" value="1"/>
</dbReference>
<evidence type="ECO:0000256" key="5">
    <source>
        <dbReference type="SAM" id="SignalP"/>
    </source>
</evidence>
<reference evidence="7 8" key="1">
    <citation type="submission" date="2013-04" db="EMBL/GenBank/DDBJ databases">
        <title>The Genome Sequence of Parabacteroides gordonii DSM 23371.</title>
        <authorList>
            <consortium name="The Broad Institute Genomics Platform"/>
            <person name="Earl A."/>
            <person name="Ward D."/>
            <person name="Feldgarden M."/>
            <person name="Gevers D."/>
            <person name="Martens E."/>
            <person name="Sakamoto M."/>
            <person name="Benno Y."/>
            <person name="Suzuki N."/>
            <person name="Matsunaga N."/>
            <person name="Koshihara K."/>
            <person name="Seki M."/>
            <person name="Komiya H."/>
            <person name="Walker B."/>
            <person name="Young S."/>
            <person name="Zeng Q."/>
            <person name="Gargeya S."/>
            <person name="Fitzgerald M."/>
            <person name="Haas B."/>
            <person name="Abouelleil A."/>
            <person name="Allen A.W."/>
            <person name="Alvarado L."/>
            <person name="Arachchi H.M."/>
            <person name="Berlin A.M."/>
            <person name="Chapman S.B."/>
            <person name="Gainer-Dewar J."/>
            <person name="Goldberg J."/>
            <person name="Griggs A."/>
            <person name="Gujja S."/>
            <person name="Hansen M."/>
            <person name="Howarth C."/>
            <person name="Imamovic A."/>
            <person name="Ireland A."/>
            <person name="Larimer J."/>
            <person name="McCowan C."/>
            <person name="Murphy C."/>
            <person name="Pearson M."/>
            <person name="Poon T.W."/>
            <person name="Priest M."/>
            <person name="Roberts A."/>
            <person name="Saif S."/>
            <person name="Shea T."/>
            <person name="Sisk P."/>
            <person name="Sykes S."/>
            <person name="Wortman J."/>
            <person name="Nusbaum C."/>
            <person name="Birren B."/>
        </authorList>
    </citation>
    <scope>NUCLEOTIDE SEQUENCE [LARGE SCALE GENOMIC DNA]</scope>
    <source>
        <strain evidence="7 8">MS-1</strain>
    </source>
</reference>
<dbReference type="EMBL" id="AQHW01000015">
    <property type="protein sequence ID" value="KKB55098.1"/>
    <property type="molecule type" value="Genomic_DNA"/>
</dbReference>
<dbReference type="InterPro" id="IPR029141">
    <property type="entry name" value="FimA_N"/>
</dbReference>
<accession>A0A0F5JBL7</accession>